<dbReference type="Gene3D" id="3.20.20.100">
    <property type="entry name" value="NADP-dependent oxidoreductase domain"/>
    <property type="match status" value="1"/>
</dbReference>
<dbReference type="AlphaFoldDB" id="A0A381P5I3"/>
<protein>
    <recommendedName>
        <fullName evidence="2">NADP-dependent oxidoreductase domain-containing protein</fullName>
    </recommendedName>
</protein>
<dbReference type="FunFam" id="3.20.20.100:FF:000004">
    <property type="entry name" value="Oxidoreductase, aldo/keto reductase"/>
    <property type="match status" value="1"/>
</dbReference>
<dbReference type="GO" id="GO:0005829">
    <property type="term" value="C:cytosol"/>
    <property type="evidence" value="ECO:0007669"/>
    <property type="project" value="TreeGrafter"/>
</dbReference>
<dbReference type="InterPro" id="IPR050523">
    <property type="entry name" value="AKR_Detox_Biosynth"/>
</dbReference>
<organism evidence="3">
    <name type="scientific">marine metagenome</name>
    <dbReference type="NCBI Taxonomy" id="408172"/>
    <lineage>
        <taxon>unclassified sequences</taxon>
        <taxon>metagenomes</taxon>
        <taxon>ecological metagenomes</taxon>
    </lineage>
</organism>
<dbReference type="EMBL" id="UINC01000848">
    <property type="protein sequence ID" value="SUZ62120.1"/>
    <property type="molecule type" value="Genomic_DNA"/>
</dbReference>
<evidence type="ECO:0000256" key="1">
    <source>
        <dbReference type="ARBA" id="ARBA00023002"/>
    </source>
</evidence>
<dbReference type="InterPro" id="IPR036812">
    <property type="entry name" value="NAD(P)_OxRdtase_dom_sf"/>
</dbReference>
<dbReference type="PANTHER" id="PTHR43364:SF4">
    <property type="entry name" value="NAD(P)-LINKED OXIDOREDUCTASE SUPERFAMILY PROTEIN"/>
    <property type="match status" value="1"/>
</dbReference>
<dbReference type="SUPFAM" id="SSF51430">
    <property type="entry name" value="NAD(P)-linked oxidoreductase"/>
    <property type="match status" value="1"/>
</dbReference>
<sequence>MDYKKLGGTGLEVSRICLGCMSYGDSNWRPWVLDEEEARPHFRAAIEAGINFFDTADMYSNGASEKVTGKLLRELAPRDEYVLATKVFFPLTSEGMAQYSQDRPHNVGGLSRKHILAACDDSLRRLGLDHIDLYQIHRWDESTPIEETLDALDSLVRAGKVRYLGASSMAAWQFSKALYTAGENGWHKFVSMQNHYNLVYREEEREMIPLCLDQGIGLIPWSPLARGFLTGNRSRDEKGPTRRSNNDPFAQDWYFLEEDFAVVDNLLEFAAERGEAPAALALAWILSMPGVTSPIIGSTKVEHIEAACAALNVELSEEEIARLEAPYCPHTIKGHDQPTPKGMG</sequence>
<evidence type="ECO:0000313" key="3">
    <source>
        <dbReference type="EMBL" id="SUZ62120.1"/>
    </source>
</evidence>
<dbReference type="CDD" id="cd19079">
    <property type="entry name" value="AKR_EcYajO-like"/>
    <property type="match status" value="1"/>
</dbReference>
<dbReference type="InterPro" id="IPR023210">
    <property type="entry name" value="NADP_OxRdtase_dom"/>
</dbReference>
<dbReference type="GO" id="GO:0016491">
    <property type="term" value="F:oxidoreductase activity"/>
    <property type="evidence" value="ECO:0007669"/>
    <property type="project" value="UniProtKB-KW"/>
</dbReference>
<dbReference type="PANTHER" id="PTHR43364">
    <property type="entry name" value="NADH-SPECIFIC METHYLGLYOXAL REDUCTASE-RELATED"/>
    <property type="match status" value="1"/>
</dbReference>
<dbReference type="Pfam" id="PF00248">
    <property type="entry name" value="Aldo_ket_red"/>
    <property type="match status" value="1"/>
</dbReference>
<feature type="domain" description="NADP-dependent oxidoreductase" evidence="2">
    <location>
        <begin position="15"/>
        <end position="325"/>
    </location>
</feature>
<evidence type="ECO:0000259" key="2">
    <source>
        <dbReference type="Pfam" id="PF00248"/>
    </source>
</evidence>
<reference evidence="3" key="1">
    <citation type="submission" date="2018-05" db="EMBL/GenBank/DDBJ databases">
        <authorList>
            <person name="Lanie J.A."/>
            <person name="Ng W.-L."/>
            <person name="Kazmierczak K.M."/>
            <person name="Andrzejewski T.M."/>
            <person name="Davidsen T.M."/>
            <person name="Wayne K.J."/>
            <person name="Tettelin H."/>
            <person name="Glass J.I."/>
            <person name="Rusch D."/>
            <person name="Podicherti R."/>
            <person name="Tsui H.-C.T."/>
            <person name="Winkler M.E."/>
        </authorList>
    </citation>
    <scope>NUCLEOTIDE SEQUENCE</scope>
</reference>
<gene>
    <name evidence="3" type="ORF">METZ01_LOCUS14974</name>
</gene>
<keyword evidence="1" id="KW-0560">Oxidoreductase</keyword>
<proteinExistence type="predicted"/>
<name>A0A381P5I3_9ZZZZ</name>
<accession>A0A381P5I3</accession>